<comment type="caution">
    <text evidence="1">The sequence shown here is derived from an EMBL/GenBank/DDBJ whole genome shotgun (WGS) entry which is preliminary data.</text>
</comment>
<protein>
    <submittedName>
        <fullName evidence="1">Uncharacterized protein</fullName>
    </submittedName>
</protein>
<reference evidence="1 2" key="1">
    <citation type="journal article" date="2014" name="BMC Genomics">
        <title>Comparison of environmental and isolate Sulfobacillus genomes reveals diverse carbon, sulfur, nitrogen, and hydrogen metabolisms.</title>
        <authorList>
            <person name="Justice N.B."/>
            <person name="Norman A."/>
            <person name="Brown C.T."/>
            <person name="Singh A."/>
            <person name="Thomas B.C."/>
            <person name="Banfield J.F."/>
        </authorList>
    </citation>
    <scope>NUCLEOTIDE SEQUENCE [LARGE SCALE GENOMIC DNA]</scope>
    <source>
        <strain evidence="1">AMDSBA1</strain>
    </source>
</reference>
<organism evidence="1 2">
    <name type="scientific">Sulfobacillus benefaciens</name>
    <dbReference type="NCBI Taxonomy" id="453960"/>
    <lineage>
        <taxon>Bacteria</taxon>
        <taxon>Bacillati</taxon>
        <taxon>Bacillota</taxon>
        <taxon>Clostridia</taxon>
        <taxon>Eubacteriales</taxon>
        <taxon>Clostridiales Family XVII. Incertae Sedis</taxon>
        <taxon>Sulfobacillus</taxon>
    </lineage>
</organism>
<proteinExistence type="predicted"/>
<evidence type="ECO:0000313" key="1">
    <source>
        <dbReference type="EMBL" id="PSR22337.1"/>
    </source>
</evidence>
<dbReference type="AlphaFoldDB" id="A0A2T2WJB5"/>
<accession>A0A2T2WJB5</accession>
<evidence type="ECO:0000313" key="2">
    <source>
        <dbReference type="Proteomes" id="UP000242699"/>
    </source>
</evidence>
<sequence length="214" mass="21749">METIDLSSYSLLATGYPRTADTIDNSYATNTGNSQFPNLATLTNLAAITAGLDAHVVFAIESMESNFGIGLPAGDTDIMQACGNNTTTCPTVMAALVTGCQTLQSKLSSEGTYPLAASYYNCGVAESSSGNSYCSGTTISPYGAAVIYLAFQQSFSGALTNGYGGFVPSGSGTGATANVMQTAGNGGSCYSPGNLCGNTNFEFGGGCMQIDQMS</sequence>
<dbReference type="Proteomes" id="UP000242699">
    <property type="component" value="Unassembled WGS sequence"/>
</dbReference>
<gene>
    <name evidence="1" type="ORF">C7B43_20815</name>
</gene>
<name>A0A2T2WJB5_9FIRM</name>
<dbReference type="EMBL" id="PXYT01000113">
    <property type="protein sequence ID" value="PSR22337.1"/>
    <property type="molecule type" value="Genomic_DNA"/>
</dbReference>